<evidence type="ECO:0000313" key="1">
    <source>
        <dbReference type="EMBL" id="OAP93786.1"/>
    </source>
</evidence>
<dbReference type="AlphaFoldDB" id="A0A179BPV6"/>
<proteinExistence type="predicted"/>
<organism evidence="1">
    <name type="scientific">Rhizobium leguminosarum</name>
    <dbReference type="NCBI Taxonomy" id="384"/>
    <lineage>
        <taxon>Bacteria</taxon>
        <taxon>Pseudomonadati</taxon>
        <taxon>Pseudomonadota</taxon>
        <taxon>Alphaproteobacteria</taxon>
        <taxon>Hyphomicrobiales</taxon>
        <taxon>Rhizobiaceae</taxon>
        <taxon>Rhizobium/Agrobacterium group</taxon>
        <taxon>Rhizobium</taxon>
    </lineage>
</organism>
<comment type="caution">
    <text evidence="1">The sequence shown here is derived from an EMBL/GenBank/DDBJ whole genome shotgun (WGS) entry which is preliminary data.</text>
</comment>
<reference evidence="1" key="1">
    <citation type="submission" date="2016-04" db="EMBL/GenBank/DDBJ databases">
        <title>Fast-growing isolate from the root nodules of Vavilovia formosa.</title>
        <authorList>
            <person name="Kimeklis A."/>
            <person name="Safronova V."/>
            <person name="Belimov A."/>
            <person name="Andronov E."/>
        </authorList>
    </citation>
    <scope>NUCLEOTIDE SEQUENCE [LARGE SCALE GENOMIC DNA]</scope>
    <source>
        <strain evidence="1">Vaf-46</strain>
    </source>
</reference>
<gene>
    <name evidence="1" type="ORF">A4U53_23800</name>
</gene>
<sequence length="158" mass="17975">MTVTIPHQYHFPDIGDQEIASLGVPFAFVSVFDHWLTEAECMATNLFTYRNAFKANQLQDYLAGERKFLALYNHLGNAGAIVNCPGVLRSINSASSEFQRILRRSLREALFMDIYLEGYGVRILGNFDRTDVIIADTREQLDVLEAEIAKFGLHMLRK</sequence>
<dbReference type="EMBL" id="LWBS01000253">
    <property type="protein sequence ID" value="OAP93786.1"/>
    <property type="molecule type" value="Genomic_DNA"/>
</dbReference>
<accession>A0A179BPV6</accession>
<name>A0A179BPV6_RHILE</name>
<protein>
    <submittedName>
        <fullName evidence="1">Uncharacterized protein</fullName>
    </submittedName>
</protein>